<proteinExistence type="predicted"/>
<name>A0ABR3Y5M8_9PEZI</name>
<dbReference type="PANTHER" id="PTHR47785">
    <property type="entry name" value="ZN(II)2CYS6 TRANSCRIPTION FACTOR (EUROFUNG)-RELATED-RELATED"/>
    <property type="match status" value="1"/>
</dbReference>
<sequence>MVYHILERVAKTYDLLAEYHLPRSGIEYVVDKMPFPACGNPPDPIMLHWLANLSSRRMLNRVHHIVYDQAAAAGVDGEADVAGTSQRARPASVASTLQLSSEFRHQLRTWYDSIPAPIKPDLDRDSPTADEVILILRYHATGDIIFRPFLLQVCSLASPASVTQSVLENAVACLEHCTEFLRKVGYRTNSPSSSTEITLHS</sequence>
<dbReference type="Proteomes" id="UP001583177">
    <property type="component" value="Unassembled WGS sequence"/>
</dbReference>
<keyword evidence="2" id="KW-1185">Reference proteome</keyword>
<dbReference type="InterPro" id="IPR053181">
    <property type="entry name" value="EcdB-like_regulator"/>
</dbReference>
<accession>A0ABR3Y5M8</accession>
<reference evidence="1 2" key="1">
    <citation type="journal article" date="2024" name="IMA Fungus">
        <title>IMA Genome - F19 : A genome assembly and annotation guide to empower mycologists, including annotated draft genome sequences of Ceratocystis pirilliformis, Diaporthe australafricana, Fusarium ophioides, Paecilomyces lecythidis, and Sporothrix stenoceras.</title>
        <authorList>
            <person name="Aylward J."/>
            <person name="Wilson A.M."/>
            <person name="Visagie C.M."/>
            <person name="Spraker J."/>
            <person name="Barnes I."/>
            <person name="Buitendag C."/>
            <person name="Ceriani C."/>
            <person name="Del Mar Angel L."/>
            <person name="du Plessis D."/>
            <person name="Fuchs T."/>
            <person name="Gasser K."/>
            <person name="Kramer D."/>
            <person name="Li W."/>
            <person name="Munsamy K."/>
            <person name="Piso A."/>
            <person name="Price J.L."/>
            <person name="Sonnekus B."/>
            <person name="Thomas C."/>
            <person name="van der Nest A."/>
            <person name="van Dijk A."/>
            <person name="van Heerden A."/>
            <person name="van Vuuren N."/>
            <person name="Yilmaz N."/>
            <person name="Duong T.A."/>
            <person name="van der Merwe N.A."/>
            <person name="Wingfield M.J."/>
            <person name="Wingfield B.D."/>
        </authorList>
    </citation>
    <scope>NUCLEOTIDE SEQUENCE [LARGE SCALE GENOMIC DNA]</scope>
    <source>
        <strain evidence="1 2">CMW 18300</strain>
    </source>
</reference>
<dbReference type="EMBL" id="JAWRVE010000002">
    <property type="protein sequence ID" value="KAL1883241.1"/>
    <property type="molecule type" value="Genomic_DNA"/>
</dbReference>
<dbReference type="CDD" id="cd12148">
    <property type="entry name" value="fungal_TF_MHR"/>
    <property type="match status" value="1"/>
</dbReference>
<protein>
    <submittedName>
        <fullName evidence="1">Uncharacterized protein</fullName>
    </submittedName>
</protein>
<organism evidence="1 2">
    <name type="scientific">Diaporthe australafricana</name>
    <dbReference type="NCBI Taxonomy" id="127596"/>
    <lineage>
        <taxon>Eukaryota</taxon>
        <taxon>Fungi</taxon>
        <taxon>Dikarya</taxon>
        <taxon>Ascomycota</taxon>
        <taxon>Pezizomycotina</taxon>
        <taxon>Sordariomycetes</taxon>
        <taxon>Sordariomycetidae</taxon>
        <taxon>Diaporthales</taxon>
        <taxon>Diaporthaceae</taxon>
        <taxon>Diaporthe</taxon>
    </lineage>
</organism>
<gene>
    <name evidence="1" type="ORF">Daus18300_000299</name>
</gene>
<evidence type="ECO:0000313" key="1">
    <source>
        <dbReference type="EMBL" id="KAL1883241.1"/>
    </source>
</evidence>
<evidence type="ECO:0000313" key="2">
    <source>
        <dbReference type="Proteomes" id="UP001583177"/>
    </source>
</evidence>
<comment type="caution">
    <text evidence="1">The sequence shown here is derived from an EMBL/GenBank/DDBJ whole genome shotgun (WGS) entry which is preliminary data.</text>
</comment>